<protein>
    <recommendedName>
        <fullName evidence="3">DinB-like domain-containing protein</fullName>
    </recommendedName>
</protein>
<keyword evidence="2" id="KW-1185">Reference proteome</keyword>
<organism evidence="1 2">
    <name type="scientific">Rhodohalobacter barkolensis</name>
    <dbReference type="NCBI Taxonomy" id="2053187"/>
    <lineage>
        <taxon>Bacteria</taxon>
        <taxon>Pseudomonadati</taxon>
        <taxon>Balneolota</taxon>
        <taxon>Balneolia</taxon>
        <taxon>Balneolales</taxon>
        <taxon>Balneolaceae</taxon>
        <taxon>Rhodohalobacter</taxon>
    </lineage>
</organism>
<comment type="caution">
    <text evidence="1">The sequence shown here is derived from an EMBL/GenBank/DDBJ whole genome shotgun (WGS) entry which is preliminary data.</text>
</comment>
<dbReference type="InterPro" id="IPR034660">
    <property type="entry name" value="DinB/YfiT-like"/>
</dbReference>
<proteinExistence type="predicted"/>
<dbReference type="AlphaFoldDB" id="A0A2N0VMC7"/>
<dbReference type="OrthoDB" id="1524252at2"/>
<dbReference type="Proteomes" id="UP000233398">
    <property type="component" value="Unassembled WGS sequence"/>
</dbReference>
<evidence type="ECO:0000313" key="1">
    <source>
        <dbReference type="EMBL" id="PKD45356.1"/>
    </source>
</evidence>
<sequence length="183" mass="21443">MTDQEVTQEQYEQLIDDVSYLGDEAEALQYVIDRVPYSEDPPEGRSIYSTLKLIDHAQINYYRPIIEQIFSENRLIDLSHFEDYKDTFELDADDEKDVQKALRKIVKHRAALLNVLKKIPLIDWERGVKSKSGRVISLYDFVQGMVREERAHLKEIADLILIYQNEKLAQKEINAKAKNRQSN</sequence>
<dbReference type="EMBL" id="PISP01000001">
    <property type="protein sequence ID" value="PKD45356.1"/>
    <property type="molecule type" value="Genomic_DNA"/>
</dbReference>
<accession>A0A2N0VMC7</accession>
<name>A0A2N0VMC7_9BACT</name>
<evidence type="ECO:0000313" key="2">
    <source>
        <dbReference type="Proteomes" id="UP000233398"/>
    </source>
</evidence>
<dbReference type="Gene3D" id="1.20.120.450">
    <property type="entry name" value="dinb family like domain"/>
    <property type="match status" value="1"/>
</dbReference>
<evidence type="ECO:0008006" key="3">
    <source>
        <dbReference type="Google" id="ProtNLM"/>
    </source>
</evidence>
<dbReference type="SUPFAM" id="SSF109854">
    <property type="entry name" value="DinB/YfiT-like putative metalloenzymes"/>
    <property type="match status" value="1"/>
</dbReference>
<gene>
    <name evidence="1" type="ORF">CWD77_03495</name>
</gene>
<reference evidence="1 2" key="1">
    <citation type="submission" date="2017-11" db="EMBL/GenBank/DDBJ databases">
        <title>Rhodohalobacter 15182 sp. nov., isolated from a salt lake.</title>
        <authorList>
            <person name="Han S."/>
        </authorList>
    </citation>
    <scope>NUCLEOTIDE SEQUENCE [LARGE SCALE GENOMIC DNA]</scope>
    <source>
        <strain evidence="1 2">15182</strain>
    </source>
</reference>